<dbReference type="PANTHER" id="PTHR47326">
    <property type="entry name" value="TRANSPOSABLE ELEMENT TC3 TRANSPOSASE-LIKE PROTEIN"/>
    <property type="match status" value="1"/>
</dbReference>
<dbReference type="Proteomes" id="UP001148838">
    <property type="component" value="Unassembled WGS sequence"/>
</dbReference>
<proteinExistence type="predicted"/>
<comment type="caution">
    <text evidence="1">The sequence shown here is derived from an EMBL/GenBank/DDBJ whole genome shotgun (WGS) entry which is preliminary data.</text>
</comment>
<accession>A0ABQ8SP87</accession>
<name>A0ABQ8SP87_PERAM</name>
<evidence type="ECO:0000313" key="1">
    <source>
        <dbReference type="EMBL" id="KAJ4435987.1"/>
    </source>
</evidence>
<protein>
    <submittedName>
        <fullName evidence="1">Uncharacterized protein</fullName>
    </submittedName>
</protein>
<evidence type="ECO:0000313" key="2">
    <source>
        <dbReference type="Proteomes" id="UP001148838"/>
    </source>
</evidence>
<dbReference type="PANTHER" id="PTHR47326:SF1">
    <property type="entry name" value="HTH PSQ-TYPE DOMAIN-CONTAINING PROTEIN"/>
    <property type="match status" value="1"/>
</dbReference>
<keyword evidence="2" id="KW-1185">Reference proteome</keyword>
<gene>
    <name evidence="1" type="ORF">ANN_18611</name>
</gene>
<reference evidence="1 2" key="1">
    <citation type="journal article" date="2022" name="Allergy">
        <title>Genome assembly and annotation of Periplaneta americana reveal a comprehensive cockroach allergen profile.</title>
        <authorList>
            <person name="Wang L."/>
            <person name="Xiong Q."/>
            <person name="Saelim N."/>
            <person name="Wang L."/>
            <person name="Nong W."/>
            <person name="Wan A.T."/>
            <person name="Shi M."/>
            <person name="Liu X."/>
            <person name="Cao Q."/>
            <person name="Hui J.H.L."/>
            <person name="Sookrung N."/>
            <person name="Leung T.F."/>
            <person name="Tungtrongchitr A."/>
            <person name="Tsui S.K.W."/>
        </authorList>
    </citation>
    <scope>NUCLEOTIDE SEQUENCE [LARGE SCALE GENOMIC DNA]</scope>
    <source>
        <strain evidence="1">PWHHKU_190912</strain>
    </source>
</reference>
<dbReference type="EMBL" id="JAJSOF020000023">
    <property type="protein sequence ID" value="KAJ4435987.1"/>
    <property type="molecule type" value="Genomic_DNA"/>
</dbReference>
<sequence length="555" mass="63665">MKSEDFLDVASKADRALNTLTLRITQVSWIRVACDHPTLVLTRNNLSDSEQWKTCQVLRKRRTLQSITDLEKFAMLTPKNSLKAEKKDLLAILDFMDTKYHGFYTDLCQNYDIEVSGFNGGILFVSKTSRTSSRFTQTPSNYRVFPRGKGSRSMVLTTPLHSTVSSWKHGASSAEEAGTAEFVKSEPAVVSLISVSSGRSVSSSGANSSSTNTLWLYGQIAEPVIGRFYFFKCMEPHSFSPLPFLPSHPFLFISGCLTWFSDRACDGPLKLLKLSADLHGYVHSVKQYIKQLQKKNNHQQELDINISQQRRKLLKDIPPEPRRLAVASFRLNAEHDILGKHLNRLDTLPSASCILCNQQEDMDRQNLAKCPALKPSKEVDRYWETRARIGEGVYLEHYFQSYGLRRQNGSSLLHIKEQYEERFNESPNNRTMLAAIDKFRHTGSVLYQRKRATGRSGIVTTNENHGRLLQQVLQSPKRSLRRRCLKLGLSDRSVRRMFKELGGFTYRIQVAQHLTERDERTRLQYCSRVLSMRYQDPDFFCNMWFSNESHIHLVG</sequence>
<organism evidence="1 2">
    <name type="scientific">Periplaneta americana</name>
    <name type="common">American cockroach</name>
    <name type="synonym">Blatta americana</name>
    <dbReference type="NCBI Taxonomy" id="6978"/>
    <lineage>
        <taxon>Eukaryota</taxon>
        <taxon>Metazoa</taxon>
        <taxon>Ecdysozoa</taxon>
        <taxon>Arthropoda</taxon>
        <taxon>Hexapoda</taxon>
        <taxon>Insecta</taxon>
        <taxon>Pterygota</taxon>
        <taxon>Neoptera</taxon>
        <taxon>Polyneoptera</taxon>
        <taxon>Dictyoptera</taxon>
        <taxon>Blattodea</taxon>
        <taxon>Blattoidea</taxon>
        <taxon>Blattidae</taxon>
        <taxon>Blattinae</taxon>
        <taxon>Periplaneta</taxon>
    </lineage>
</organism>